<dbReference type="NCBIfam" id="TIGR00976">
    <property type="entry name" value="CocE_NonD"/>
    <property type="match status" value="1"/>
</dbReference>
<dbReference type="Pfam" id="PF08530">
    <property type="entry name" value="PepX_C"/>
    <property type="match status" value="1"/>
</dbReference>
<dbReference type="InterPro" id="IPR050585">
    <property type="entry name" value="Xaa-Pro_dipeptidyl-ppase/CocE"/>
</dbReference>
<keyword evidence="2" id="KW-0732">Signal</keyword>
<evidence type="ECO:0000313" key="4">
    <source>
        <dbReference type="EMBL" id="TGD75293.1"/>
    </source>
</evidence>
<dbReference type="PANTHER" id="PTHR43056">
    <property type="entry name" value="PEPTIDASE S9 PROLYL OLIGOPEPTIDASE"/>
    <property type="match status" value="1"/>
</dbReference>
<dbReference type="SUPFAM" id="SSF53474">
    <property type="entry name" value="alpha/beta-Hydrolases"/>
    <property type="match status" value="1"/>
</dbReference>
<comment type="caution">
    <text evidence="4">The sequence shown here is derived from an EMBL/GenBank/DDBJ whole genome shotgun (WGS) entry which is preliminary data.</text>
</comment>
<dbReference type="Gene3D" id="2.60.120.260">
    <property type="entry name" value="Galactose-binding domain-like"/>
    <property type="match status" value="1"/>
</dbReference>
<name>A0A4Z0M6K2_9GAMM</name>
<gene>
    <name evidence="4" type="ORF">E4634_04685</name>
</gene>
<dbReference type="PANTHER" id="PTHR43056:SF10">
    <property type="entry name" value="COCE_NOND FAMILY, PUTATIVE (AFU_ORTHOLOGUE AFUA_7G00600)-RELATED"/>
    <property type="match status" value="1"/>
</dbReference>
<dbReference type="InterPro" id="IPR008979">
    <property type="entry name" value="Galactose-bd-like_sf"/>
</dbReference>
<evidence type="ECO:0000256" key="2">
    <source>
        <dbReference type="SAM" id="SignalP"/>
    </source>
</evidence>
<dbReference type="InterPro" id="IPR005674">
    <property type="entry name" value="CocE/Ser_esterase"/>
</dbReference>
<keyword evidence="1 4" id="KW-0378">Hydrolase</keyword>
<protein>
    <submittedName>
        <fullName evidence="4">CocE/NonD family hydrolase</fullName>
    </submittedName>
</protein>
<dbReference type="InterPro" id="IPR029058">
    <property type="entry name" value="AB_hydrolase_fold"/>
</dbReference>
<evidence type="ECO:0000313" key="5">
    <source>
        <dbReference type="Proteomes" id="UP000298050"/>
    </source>
</evidence>
<sequence>MLYACTRRIAPHILALLWSVLFVIPAHAQHSAGKTTTLGTRSQLAVGVTSQRSPAAGAWDAYARPADYPGIARQPLQFIETANGERLAVLVTLPGDADGNPVPGKFPVILTQTAYRIDLGALLGRIETLPATLMIGGEDPFMITRGYITVAVDAYGTGMSSGVSALLGAEEQAGYAAAVDWVTRQPWFDGNIGVAGTSYLAITALLTAAQGHPAIKAAFAEMPMGDAYRGTVGTGGLINANFISTWMTLTQNLSVANGPALRRYPQYSEQIAAADADHVAAVQQWYLPTVERALAGEAGYASDDGEFWALRSPVELARDIRVPTFIMGSANDIFQRGEPLLYEQLKQQVNSKLVILPGAHVQSILAAAQGANNYISRGAPASAELLLRWFDQYLKGMDTGAETLPNVTQYVAGLGRNDTPRYVVSADWPHPGLTPQRWFMRGEGLSLQGPREADQSALLYEPAAPVVSINASGDGRHLRGNVEPADGSACSSSAVQWSLGFAGLLPQDCHEDNSEVELAQDALVFETPPLEEDLYLNGPMQADIWVSSAAPHATVAVRLSDVDPAGVARPITTGLQSAAYRALDPTRSRFVKGIMMQPWHPFTQASLQPLIANEPVRASVELFPAAALIRAGHRLRVSISASNQVQGIWPLDQQMLVTANALRVHYSATYPSSVVLAVVPGAQMGF</sequence>
<dbReference type="OrthoDB" id="9806163at2"/>
<proteinExistence type="predicted"/>
<dbReference type="RefSeq" id="WP_135441432.1">
    <property type="nucleotide sequence ID" value="NZ_SRLE01000004.1"/>
</dbReference>
<keyword evidence="5" id="KW-1185">Reference proteome</keyword>
<reference evidence="4 5" key="1">
    <citation type="submission" date="2019-04" db="EMBL/GenBank/DDBJ databases">
        <title>Taxonomy of novel Haliea sp. from mangrove soil of West Coast of India.</title>
        <authorList>
            <person name="Verma A."/>
            <person name="Kumar P."/>
            <person name="Krishnamurthi S."/>
        </authorList>
    </citation>
    <scope>NUCLEOTIDE SEQUENCE [LARGE SCALE GENOMIC DNA]</scope>
    <source>
        <strain evidence="4 5">SAOS-164</strain>
    </source>
</reference>
<dbReference type="SMART" id="SM00939">
    <property type="entry name" value="PepX_C"/>
    <property type="match status" value="1"/>
</dbReference>
<dbReference type="EMBL" id="SRLE01000004">
    <property type="protein sequence ID" value="TGD75293.1"/>
    <property type="molecule type" value="Genomic_DNA"/>
</dbReference>
<accession>A0A4Z0M6K2</accession>
<dbReference type="Pfam" id="PF02129">
    <property type="entry name" value="Peptidase_S15"/>
    <property type="match status" value="1"/>
</dbReference>
<dbReference type="SUPFAM" id="SSF49785">
    <property type="entry name" value="Galactose-binding domain-like"/>
    <property type="match status" value="1"/>
</dbReference>
<dbReference type="GO" id="GO:0008239">
    <property type="term" value="F:dipeptidyl-peptidase activity"/>
    <property type="evidence" value="ECO:0007669"/>
    <property type="project" value="InterPro"/>
</dbReference>
<feature type="signal peptide" evidence="2">
    <location>
        <begin position="1"/>
        <end position="28"/>
    </location>
</feature>
<dbReference type="Gene3D" id="3.40.50.1820">
    <property type="entry name" value="alpha/beta hydrolase"/>
    <property type="match status" value="1"/>
</dbReference>
<dbReference type="InterPro" id="IPR000383">
    <property type="entry name" value="Xaa-Pro-like_dom"/>
</dbReference>
<evidence type="ECO:0000256" key="1">
    <source>
        <dbReference type="ARBA" id="ARBA00022801"/>
    </source>
</evidence>
<organism evidence="4 5">
    <name type="scientific">Mangrovimicrobium sediminis</name>
    <dbReference type="NCBI Taxonomy" id="2562682"/>
    <lineage>
        <taxon>Bacteria</taxon>
        <taxon>Pseudomonadati</taxon>
        <taxon>Pseudomonadota</taxon>
        <taxon>Gammaproteobacteria</taxon>
        <taxon>Cellvibrionales</taxon>
        <taxon>Halieaceae</taxon>
        <taxon>Mangrovimicrobium</taxon>
    </lineage>
</organism>
<dbReference type="InterPro" id="IPR013736">
    <property type="entry name" value="Xaa-Pro_dipept_C"/>
</dbReference>
<feature type="domain" description="Xaa-Pro dipeptidyl-peptidase C-terminal" evidence="3">
    <location>
        <begin position="387"/>
        <end position="675"/>
    </location>
</feature>
<dbReference type="Proteomes" id="UP000298050">
    <property type="component" value="Unassembled WGS sequence"/>
</dbReference>
<evidence type="ECO:0000259" key="3">
    <source>
        <dbReference type="SMART" id="SM00939"/>
    </source>
</evidence>
<feature type="chain" id="PRO_5021228221" evidence="2">
    <location>
        <begin position="29"/>
        <end position="686"/>
    </location>
</feature>
<dbReference type="Gene3D" id="1.10.3020.10">
    <property type="entry name" value="alpha-amino acid ester hydrolase ( Helical cap domain)"/>
    <property type="match status" value="1"/>
</dbReference>
<dbReference type="AlphaFoldDB" id="A0A4Z0M6K2"/>